<accession>A0A6B3VUH7</accession>
<organism evidence="3 4">
    <name type="scientific">Bacillus aquiflavi</name>
    <dbReference type="NCBI Taxonomy" id="2672567"/>
    <lineage>
        <taxon>Bacteria</taxon>
        <taxon>Bacillati</taxon>
        <taxon>Bacillota</taxon>
        <taxon>Bacilli</taxon>
        <taxon>Bacillales</taxon>
        <taxon>Bacillaceae</taxon>
        <taxon>Bacillus</taxon>
    </lineage>
</organism>
<keyword evidence="1" id="KW-0175">Coiled coil</keyword>
<dbReference type="Proteomes" id="UP000472971">
    <property type="component" value="Unassembled WGS sequence"/>
</dbReference>
<evidence type="ECO:0000256" key="1">
    <source>
        <dbReference type="SAM" id="Coils"/>
    </source>
</evidence>
<dbReference type="Pfam" id="PF13780">
    <property type="entry name" value="DUF4176"/>
    <property type="match status" value="1"/>
</dbReference>
<evidence type="ECO:0000313" key="2">
    <source>
        <dbReference type="EMBL" id="MBA4537393.1"/>
    </source>
</evidence>
<feature type="coiled-coil region" evidence="1">
    <location>
        <begin position="204"/>
        <end position="231"/>
    </location>
</feature>
<proteinExistence type="predicted"/>
<evidence type="ECO:0000313" key="4">
    <source>
        <dbReference type="Proteomes" id="UP000472971"/>
    </source>
</evidence>
<keyword evidence="4" id="KW-1185">Reference proteome</keyword>
<protein>
    <submittedName>
        <fullName evidence="3">DUF4176 domain-containing protein</fullName>
    </submittedName>
</protein>
<reference evidence="3 4" key="1">
    <citation type="submission" date="2020-02" db="EMBL/GenBank/DDBJ databases">
        <title>Bacillus aquiflavi sp. nov., isolated from yellow water of strong flavor Chinese baijiu in Yibin region of China.</title>
        <authorList>
            <person name="Xie J."/>
        </authorList>
    </citation>
    <scope>NUCLEOTIDE SEQUENCE [LARGE SCALE GENOMIC DNA]</scope>
    <source>
        <strain evidence="3 4">3H-10</strain>
    </source>
</reference>
<comment type="caution">
    <text evidence="3">The sequence shown here is derived from an EMBL/GenBank/DDBJ whole genome shotgun (WGS) entry which is preliminary data.</text>
</comment>
<dbReference type="Proteomes" id="UP000570010">
    <property type="component" value="Unassembled WGS sequence"/>
</dbReference>
<dbReference type="InterPro" id="IPR025233">
    <property type="entry name" value="DUF4176"/>
</dbReference>
<sequence length="234" mass="27270">MDKEFDKQLHSLALQKVDQIIQSLTKEIRLKYGHAIQEFFSLFMEDKTVFQELYHAYKKCTSLDLHRKHINFSYTYEDSSHTVSFLDKCFSLDETTFVQLLSNTIDITREVLPLGSIVELDPVYFKPDKEKTSPSKIVITGRFIAPQGYHSYFPYGGVVYPVGEVKIGSQIYFTTPLIKKVVHHGYTDEMEDAFVFLMKQEFIVEKDMNSIEFSNQDMKKLQQEMKQKKKAGES</sequence>
<evidence type="ECO:0000313" key="5">
    <source>
        <dbReference type="Proteomes" id="UP000570010"/>
    </source>
</evidence>
<dbReference type="AlphaFoldDB" id="A0A6B3VUH7"/>
<dbReference type="EMBL" id="JAAIWN010000018">
    <property type="protein sequence ID" value="NEY81649.1"/>
    <property type="molecule type" value="Genomic_DNA"/>
</dbReference>
<dbReference type="EMBL" id="JACEIO010000020">
    <property type="protein sequence ID" value="MBA4537393.1"/>
    <property type="molecule type" value="Genomic_DNA"/>
</dbReference>
<dbReference type="RefSeq" id="WP_163242040.1">
    <property type="nucleotide sequence ID" value="NZ_CP082780.1"/>
</dbReference>
<evidence type="ECO:0000313" key="3">
    <source>
        <dbReference type="EMBL" id="NEY81649.1"/>
    </source>
</evidence>
<reference evidence="2 5" key="2">
    <citation type="submission" date="2020-07" db="EMBL/GenBank/DDBJ databases">
        <authorList>
            <person name="Feng H."/>
        </authorList>
    </citation>
    <scope>NUCLEOTIDE SEQUENCE [LARGE SCALE GENOMIC DNA]</scope>
    <source>
        <strain evidence="2">S-12</strain>
        <strain evidence="5">s-12</strain>
    </source>
</reference>
<name>A0A6B3VUH7_9BACI</name>
<gene>
    <name evidence="3" type="ORF">G4D64_09015</name>
    <name evidence="2" type="ORF">H1Z61_09620</name>
</gene>